<organism evidence="2 3">
    <name type="scientific">Sphingomonas limnosediminicola</name>
    <dbReference type="NCBI Taxonomy" id="940133"/>
    <lineage>
        <taxon>Bacteria</taxon>
        <taxon>Pseudomonadati</taxon>
        <taxon>Pseudomonadota</taxon>
        <taxon>Alphaproteobacteria</taxon>
        <taxon>Sphingomonadales</taxon>
        <taxon>Sphingomonadaceae</taxon>
        <taxon>Sphingomonas</taxon>
    </lineage>
</organism>
<evidence type="ECO:0008006" key="4">
    <source>
        <dbReference type="Google" id="ProtNLM"/>
    </source>
</evidence>
<sequence>MTRKLMMMLAIVATPATAQVTSLEAANQLPKTGNPDRIVCERQETTGTRLGARNVCLTVAQWAEKKREHRETVESIQHFGTSVGCQEGQSCP</sequence>
<dbReference type="EMBL" id="BAABBM010000001">
    <property type="protein sequence ID" value="GAA3903191.1"/>
    <property type="molecule type" value="Genomic_DNA"/>
</dbReference>
<keyword evidence="1" id="KW-0732">Signal</keyword>
<proteinExistence type="predicted"/>
<evidence type="ECO:0000256" key="1">
    <source>
        <dbReference type="SAM" id="SignalP"/>
    </source>
</evidence>
<keyword evidence="3" id="KW-1185">Reference proteome</keyword>
<comment type="caution">
    <text evidence="2">The sequence shown here is derived from an EMBL/GenBank/DDBJ whole genome shotgun (WGS) entry which is preliminary data.</text>
</comment>
<feature type="chain" id="PRO_5046377395" description="Secreted protein" evidence="1">
    <location>
        <begin position="19"/>
        <end position="92"/>
    </location>
</feature>
<feature type="signal peptide" evidence="1">
    <location>
        <begin position="1"/>
        <end position="18"/>
    </location>
</feature>
<reference evidence="3" key="1">
    <citation type="journal article" date="2019" name="Int. J. Syst. Evol. Microbiol.">
        <title>The Global Catalogue of Microorganisms (GCM) 10K type strain sequencing project: providing services to taxonomists for standard genome sequencing and annotation.</title>
        <authorList>
            <consortium name="The Broad Institute Genomics Platform"/>
            <consortium name="The Broad Institute Genome Sequencing Center for Infectious Disease"/>
            <person name="Wu L."/>
            <person name="Ma J."/>
        </authorList>
    </citation>
    <scope>NUCLEOTIDE SEQUENCE [LARGE SCALE GENOMIC DNA]</scope>
    <source>
        <strain evidence="3">JCM 17543</strain>
    </source>
</reference>
<gene>
    <name evidence="2" type="ORF">GCM10022276_22340</name>
</gene>
<dbReference type="Proteomes" id="UP001500827">
    <property type="component" value="Unassembled WGS sequence"/>
</dbReference>
<protein>
    <recommendedName>
        <fullName evidence="4">Secreted protein</fullName>
    </recommendedName>
</protein>
<name>A0ABP7LL94_9SPHN</name>
<evidence type="ECO:0000313" key="2">
    <source>
        <dbReference type="EMBL" id="GAA3903191.1"/>
    </source>
</evidence>
<dbReference type="RefSeq" id="WP_344699776.1">
    <property type="nucleotide sequence ID" value="NZ_BAABBM010000001.1"/>
</dbReference>
<evidence type="ECO:0000313" key="3">
    <source>
        <dbReference type="Proteomes" id="UP001500827"/>
    </source>
</evidence>
<accession>A0ABP7LL94</accession>